<proteinExistence type="predicted"/>
<accession>A0A0G1S1Y0</accession>
<dbReference type="Pfam" id="PF00561">
    <property type="entry name" value="Abhydrolase_1"/>
    <property type="match status" value="1"/>
</dbReference>
<dbReference type="SUPFAM" id="SSF53474">
    <property type="entry name" value="alpha/beta-Hydrolases"/>
    <property type="match status" value="1"/>
</dbReference>
<dbReference type="PATRIC" id="fig|1618353.3.peg.850"/>
<sequence>MKAQNKLALVLHGYPRPVSETSRLITLMKQAGYDVVAPWYLKECREFSVPEVKKLVREKLKYKKPDLIIGLSLGGMLLPHIARDYPKAKVVFLGTGPMLSGRIKWMDNLVKLAAGRVGETAVKTLARLPEKVLKQGYMAVHKIRREKTDSENYIHETEQTVKFFREINVQKHLQTARFIKRCNNCALLQKLPNKTLIISGKNDVLMPPELGRLIQKLVKHSRLVLTSGTHYQLMDGTAYNELSRWLG</sequence>
<evidence type="ECO:0000313" key="3">
    <source>
        <dbReference type="Proteomes" id="UP000034364"/>
    </source>
</evidence>
<evidence type="ECO:0000259" key="1">
    <source>
        <dbReference type="Pfam" id="PF00561"/>
    </source>
</evidence>
<dbReference type="EMBL" id="LCNV01000027">
    <property type="protein sequence ID" value="KKU63332.1"/>
    <property type="molecule type" value="Genomic_DNA"/>
</dbReference>
<dbReference type="AlphaFoldDB" id="A0A0G1S1Y0"/>
<evidence type="ECO:0000313" key="2">
    <source>
        <dbReference type="EMBL" id="KKU63332.1"/>
    </source>
</evidence>
<dbReference type="InterPro" id="IPR029058">
    <property type="entry name" value="AB_hydrolase_fold"/>
</dbReference>
<protein>
    <recommendedName>
        <fullName evidence="1">AB hydrolase-1 domain-containing protein</fullName>
    </recommendedName>
</protein>
<gene>
    <name evidence="2" type="ORF">UX87_C0027G0013</name>
</gene>
<comment type="caution">
    <text evidence="2">The sequence shown here is derived from an EMBL/GenBank/DDBJ whole genome shotgun (WGS) entry which is preliminary data.</text>
</comment>
<feature type="domain" description="AB hydrolase-1" evidence="1">
    <location>
        <begin position="52"/>
        <end position="236"/>
    </location>
</feature>
<organism evidence="2 3">
    <name type="scientific">Candidatus Amesbacteria bacterium GW2011_GWA1_47_16</name>
    <dbReference type="NCBI Taxonomy" id="1618353"/>
    <lineage>
        <taxon>Bacteria</taxon>
        <taxon>Candidatus Amesiibacteriota</taxon>
    </lineage>
</organism>
<dbReference type="Proteomes" id="UP000034364">
    <property type="component" value="Unassembled WGS sequence"/>
</dbReference>
<dbReference type="Gene3D" id="3.40.50.1820">
    <property type="entry name" value="alpha/beta hydrolase"/>
    <property type="match status" value="1"/>
</dbReference>
<dbReference type="InterPro" id="IPR000073">
    <property type="entry name" value="AB_hydrolase_1"/>
</dbReference>
<name>A0A0G1S1Y0_9BACT</name>
<reference evidence="2 3" key="1">
    <citation type="journal article" date="2015" name="Nature">
        <title>rRNA introns, odd ribosomes, and small enigmatic genomes across a large radiation of phyla.</title>
        <authorList>
            <person name="Brown C.T."/>
            <person name="Hug L.A."/>
            <person name="Thomas B.C."/>
            <person name="Sharon I."/>
            <person name="Castelle C.J."/>
            <person name="Singh A."/>
            <person name="Wilkins M.J."/>
            <person name="Williams K.H."/>
            <person name="Banfield J.F."/>
        </authorList>
    </citation>
    <scope>NUCLEOTIDE SEQUENCE [LARGE SCALE GENOMIC DNA]</scope>
</reference>